<dbReference type="PANTHER" id="PTHR31793:SF39">
    <property type="entry name" value="THIOESTERASE_THIOL ESTER DEHYDRASE-ISOMERASE"/>
    <property type="match status" value="1"/>
</dbReference>
<dbReference type="Pfam" id="PF13279">
    <property type="entry name" value="4HBT_2"/>
    <property type="match status" value="1"/>
</dbReference>
<proteinExistence type="predicted"/>
<dbReference type="PANTHER" id="PTHR31793">
    <property type="entry name" value="4-HYDROXYBENZOYL-COA THIOESTERASE FAMILY MEMBER"/>
    <property type="match status" value="1"/>
</dbReference>
<gene>
    <name evidence="1" type="ORF">BP6252_07638</name>
</gene>
<evidence type="ECO:0000313" key="1">
    <source>
        <dbReference type="EMBL" id="RDW71075.1"/>
    </source>
</evidence>
<sequence>MSAGRPFAFLLPRGLSACSVSNLRTCTPPPCFTNKQLRQSSTASATRTDPSKWLGQIKERIGKCLKFGTDKEQTQEAADMLATLGREWRQLVAGREGFVTKPGGDGMLRQRVVWGDMDSMSHVNNVAYNRYAESGRIEWIHHMARFIAPDKKASWNAMWTPKGDGLILKTIRTDFKFVRASNLPPNVHNADLGKPMTWPDHISVYHRITEKMHDLSDNPEHSVTSFKLQVLILSEKHQRPAAKCAEEIVFYDYQKRKPRPLYPFMIEAFDKLHAEQESAERSAVEKMNELDARILKLEKKTWDREDAVEDMGGSR</sequence>
<keyword evidence="2" id="KW-1185">Reference proteome</keyword>
<accession>A0A3D8RAN2</accession>
<dbReference type="InterPro" id="IPR050563">
    <property type="entry name" value="4-hydroxybenzoyl-CoA_TE"/>
</dbReference>
<evidence type="ECO:0000313" key="2">
    <source>
        <dbReference type="Proteomes" id="UP000256645"/>
    </source>
</evidence>
<reference evidence="1 2" key="1">
    <citation type="journal article" date="2018" name="IMA Fungus">
        <title>IMA Genome-F 9: Draft genome sequence of Annulohypoxylon stygium, Aspergillus mulundensis, Berkeleyomyces basicola (syn. Thielaviopsis basicola), Ceratocystis smalleyi, two Cercospora beticola strains, Coleophoma cylindrospora, Fusarium fracticaudum, Phialophora cf. hyalina, and Morchella septimelata.</title>
        <authorList>
            <person name="Wingfield B.D."/>
            <person name="Bills G.F."/>
            <person name="Dong Y."/>
            <person name="Huang W."/>
            <person name="Nel W.J."/>
            <person name="Swalarsk-Parry B.S."/>
            <person name="Vaghefi N."/>
            <person name="Wilken P.M."/>
            <person name="An Z."/>
            <person name="de Beer Z.W."/>
            <person name="De Vos L."/>
            <person name="Chen L."/>
            <person name="Duong T.A."/>
            <person name="Gao Y."/>
            <person name="Hammerbacher A."/>
            <person name="Kikkert J.R."/>
            <person name="Li Y."/>
            <person name="Li H."/>
            <person name="Li K."/>
            <person name="Li Q."/>
            <person name="Liu X."/>
            <person name="Ma X."/>
            <person name="Naidoo K."/>
            <person name="Pethybridge S.J."/>
            <person name="Sun J."/>
            <person name="Steenkamp E.T."/>
            <person name="van der Nest M.A."/>
            <person name="van Wyk S."/>
            <person name="Wingfield M.J."/>
            <person name="Xiong C."/>
            <person name="Yue Q."/>
            <person name="Zhang X."/>
        </authorList>
    </citation>
    <scope>NUCLEOTIDE SEQUENCE [LARGE SCALE GENOMIC DNA]</scope>
    <source>
        <strain evidence="1 2">BP6252</strain>
    </source>
</reference>
<dbReference type="Gene3D" id="3.10.129.10">
    <property type="entry name" value="Hotdog Thioesterase"/>
    <property type="match status" value="1"/>
</dbReference>
<dbReference type="SUPFAM" id="SSF54637">
    <property type="entry name" value="Thioesterase/thiol ester dehydrase-isomerase"/>
    <property type="match status" value="1"/>
</dbReference>
<dbReference type="AlphaFoldDB" id="A0A3D8RAN2"/>
<dbReference type="InterPro" id="IPR029069">
    <property type="entry name" value="HotDog_dom_sf"/>
</dbReference>
<name>A0A3D8RAN2_9HELO</name>
<organism evidence="1 2">
    <name type="scientific">Coleophoma cylindrospora</name>
    <dbReference type="NCBI Taxonomy" id="1849047"/>
    <lineage>
        <taxon>Eukaryota</taxon>
        <taxon>Fungi</taxon>
        <taxon>Dikarya</taxon>
        <taxon>Ascomycota</taxon>
        <taxon>Pezizomycotina</taxon>
        <taxon>Leotiomycetes</taxon>
        <taxon>Helotiales</taxon>
        <taxon>Dermateaceae</taxon>
        <taxon>Coleophoma</taxon>
    </lineage>
</organism>
<dbReference type="CDD" id="cd00586">
    <property type="entry name" value="4HBT"/>
    <property type="match status" value="1"/>
</dbReference>
<dbReference type="GO" id="GO:0047617">
    <property type="term" value="F:fatty acyl-CoA hydrolase activity"/>
    <property type="evidence" value="ECO:0007669"/>
    <property type="project" value="TreeGrafter"/>
</dbReference>
<dbReference type="OrthoDB" id="5538558at2759"/>
<dbReference type="Proteomes" id="UP000256645">
    <property type="component" value="Unassembled WGS sequence"/>
</dbReference>
<dbReference type="EMBL" id="PDLM01000008">
    <property type="protein sequence ID" value="RDW71075.1"/>
    <property type="molecule type" value="Genomic_DNA"/>
</dbReference>
<protein>
    <recommendedName>
        <fullName evidence="3">Thioesterase/thiol ester dehydrase-isomerase</fullName>
    </recommendedName>
</protein>
<comment type="caution">
    <text evidence="1">The sequence shown here is derived from an EMBL/GenBank/DDBJ whole genome shotgun (WGS) entry which is preliminary data.</text>
</comment>
<evidence type="ECO:0008006" key="3">
    <source>
        <dbReference type="Google" id="ProtNLM"/>
    </source>
</evidence>